<evidence type="ECO:0000256" key="6">
    <source>
        <dbReference type="SAM" id="Phobius"/>
    </source>
</evidence>
<feature type="compositionally biased region" description="Low complexity" evidence="5">
    <location>
        <begin position="500"/>
        <end position="535"/>
    </location>
</feature>
<comment type="caution">
    <text evidence="8">The sequence shown here is derived from an EMBL/GenBank/DDBJ whole genome shotgun (WGS) entry which is preliminary data.</text>
</comment>
<organism evidence="8 9">
    <name type="scientific">Camelimonas lactis</name>
    <dbReference type="NCBI Taxonomy" id="659006"/>
    <lineage>
        <taxon>Bacteria</taxon>
        <taxon>Pseudomonadati</taxon>
        <taxon>Pseudomonadota</taxon>
        <taxon>Alphaproteobacteria</taxon>
        <taxon>Hyphomicrobiales</taxon>
        <taxon>Chelatococcaceae</taxon>
        <taxon>Camelimonas</taxon>
    </lineage>
</organism>
<keyword evidence="3 6" id="KW-1133">Transmembrane helix</keyword>
<dbReference type="InterPro" id="IPR011990">
    <property type="entry name" value="TPR-like_helical_dom_sf"/>
</dbReference>
<gene>
    <name evidence="8" type="ORF">EV666_10346</name>
</gene>
<evidence type="ECO:0000259" key="7">
    <source>
        <dbReference type="Pfam" id="PF07219"/>
    </source>
</evidence>
<evidence type="ECO:0000313" key="9">
    <source>
        <dbReference type="Proteomes" id="UP000294881"/>
    </source>
</evidence>
<reference evidence="8 9" key="1">
    <citation type="submission" date="2019-03" db="EMBL/GenBank/DDBJ databases">
        <title>Genomic Encyclopedia of Type Strains, Phase IV (KMG-IV): sequencing the most valuable type-strain genomes for metagenomic binning, comparative biology and taxonomic classification.</title>
        <authorList>
            <person name="Goeker M."/>
        </authorList>
    </citation>
    <scope>NUCLEOTIDE SEQUENCE [LARGE SCALE GENOMIC DNA]</scope>
    <source>
        <strain evidence="8 9">DSM 22958</strain>
    </source>
</reference>
<dbReference type="InterPro" id="IPR010817">
    <property type="entry name" value="HemY_N"/>
</dbReference>
<keyword evidence="9" id="KW-1185">Reference proteome</keyword>
<evidence type="ECO:0000256" key="3">
    <source>
        <dbReference type="ARBA" id="ARBA00022989"/>
    </source>
</evidence>
<dbReference type="SUPFAM" id="SSF48452">
    <property type="entry name" value="TPR-like"/>
    <property type="match status" value="1"/>
</dbReference>
<dbReference type="OrthoDB" id="9798343at2"/>
<evidence type="ECO:0000313" key="8">
    <source>
        <dbReference type="EMBL" id="TCO14539.1"/>
    </source>
</evidence>
<sequence length="588" mass="61630">MIRILWYIVIIAVLATGAAWLADRPGDVAVVWQGYHIETSVAVAVLLVLAVVVAALLAWSVLRMILRTPDLVGAATSGRRRARGFTALSRGMIAVGSGDAAMARRYALEAGKLLGREPMTLLLRAQAAQLAGDRKTAEAAFNAMLEQPETRVLGLRGLYVEARRKGDLANAFAFAGKAAQLDPAVGWANEAMLEHLGAQRRWRDALGMLERRLATGRMDRDLARRQRAVLLTADALDSADTDPDGALEAARQATKLAPDLVPAVALYGRLLSRQGALRKASRVLEAGWKQAQHPEIAAAYIDMRPGDSALDRLDRARNLQRLTPGHEEARIIVARTAIDAREYDRARAALEPLLKDRPPARVCLMMAEIAEHGPAGAGAVREWLARASRAPRDPAWIADGVVSDHWEPISPVSGRLDAFVWAAPTELLGAHPTAWTSEDVIADGDETMAAGDLPGLEDAAGAPAPSAGRLIEASVAATAGKPSPAAVASAAPPPERATEARGPSGAAAPQPPAGAGTTQQAAAVPAAAAGAAGDVATGGAGEASPRPRVVASRPPSEVIFPMAHAPDDPGPVADDDEGSPQVSRRINL</sequence>
<name>A0A4R2GUR9_9HYPH</name>
<dbReference type="Pfam" id="PF07219">
    <property type="entry name" value="HemY_N"/>
    <property type="match status" value="1"/>
</dbReference>
<dbReference type="Gene3D" id="1.25.40.10">
    <property type="entry name" value="Tetratricopeptide repeat domain"/>
    <property type="match status" value="2"/>
</dbReference>
<dbReference type="AlphaFoldDB" id="A0A4R2GUR9"/>
<feature type="region of interest" description="Disordered" evidence="5">
    <location>
        <begin position="483"/>
        <end position="588"/>
    </location>
</feature>
<feature type="transmembrane region" description="Helical" evidence="6">
    <location>
        <begin position="5"/>
        <end position="22"/>
    </location>
</feature>
<accession>A0A4R2GUR9</accession>
<proteinExistence type="predicted"/>
<dbReference type="Pfam" id="PF14559">
    <property type="entry name" value="TPR_19"/>
    <property type="match status" value="1"/>
</dbReference>
<dbReference type="Proteomes" id="UP000294881">
    <property type="component" value="Unassembled WGS sequence"/>
</dbReference>
<feature type="domain" description="HemY N-terminal" evidence="7">
    <location>
        <begin position="26"/>
        <end position="132"/>
    </location>
</feature>
<comment type="subcellular location">
    <subcellularLocation>
        <location evidence="1">Membrane</location>
    </subcellularLocation>
</comment>
<evidence type="ECO:0000256" key="5">
    <source>
        <dbReference type="SAM" id="MobiDB-lite"/>
    </source>
</evidence>
<feature type="transmembrane region" description="Helical" evidence="6">
    <location>
        <begin position="42"/>
        <end position="62"/>
    </location>
</feature>
<evidence type="ECO:0000256" key="2">
    <source>
        <dbReference type="ARBA" id="ARBA00022692"/>
    </source>
</evidence>
<dbReference type="PIRSF" id="PIRSF031802">
    <property type="entry name" value="UCP031802"/>
    <property type="match status" value="1"/>
</dbReference>
<protein>
    <submittedName>
        <fullName evidence="8">HemY protein</fullName>
    </submittedName>
</protein>
<dbReference type="GO" id="GO:0016020">
    <property type="term" value="C:membrane"/>
    <property type="evidence" value="ECO:0007669"/>
    <property type="project" value="UniProtKB-SubCell"/>
</dbReference>
<dbReference type="RefSeq" id="WP_132003891.1">
    <property type="nucleotide sequence ID" value="NZ_JBHUNN010000002.1"/>
</dbReference>
<keyword evidence="4 6" id="KW-0472">Membrane</keyword>
<evidence type="ECO:0000256" key="1">
    <source>
        <dbReference type="ARBA" id="ARBA00004370"/>
    </source>
</evidence>
<dbReference type="InterPro" id="IPR016982">
    <property type="entry name" value="Mms48"/>
</dbReference>
<feature type="compositionally biased region" description="Low complexity" evidence="5">
    <location>
        <begin position="542"/>
        <end position="556"/>
    </location>
</feature>
<keyword evidence="2 6" id="KW-0812">Transmembrane</keyword>
<dbReference type="EMBL" id="SLWL01000003">
    <property type="protein sequence ID" value="TCO14539.1"/>
    <property type="molecule type" value="Genomic_DNA"/>
</dbReference>
<evidence type="ECO:0000256" key="4">
    <source>
        <dbReference type="ARBA" id="ARBA00023136"/>
    </source>
</evidence>